<dbReference type="SUPFAM" id="SSF50729">
    <property type="entry name" value="PH domain-like"/>
    <property type="match status" value="1"/>
</dbReference>
<name>A0AA88YFE0_PINIB</name>
<dbReference type="InterPro" id="IPR011993">
    <property type="entry name" value="PH-like_dom_sf"/>
</dbReference>
<keyword evidence="3" id="KW-1185">Reference proteome</keyword>
<comment type="caution">
    <text evidence="2">The sequence shown here is derived from an EMBL/GenBank/DDBJ whole genome shotgun (WGS) entry which is preliminary data.</text>
</comment>
<dbReference type="Proteomes" id="UP001186944">
    <property type="component" value="Unassembled WGS sequence"/>
</dbReference>
<dbReference type="PANTHER" id="PTHR46001:SF3">
    <property type="entry name" value="PROTEIN STILL LIFE, ISOFORM SIF TYPE 1"/>
    <property type="match status" value="1"/>
</dbReference>
<proteinExistence type="predicted"/>
<gene>
    <name evidence="2" type="ORF">FSP39_016489</name>
</gene>
<dbReference type="InterPro" id="IPR001605">
    <property type="entry name" value="PH_dom-spectrin-type"/>
</dbReference>
<dbReference type="PROSITE" id="PS50003">
    <property type="entry name" value="PH_DOMAIN"/>
    <property type="match status" value="1"/>
</dbReference>
<feature type="domain" description="PH" evidence="1">
    <location>
        <begin position="152"/>
        <end position="265"/>
    </location>
</feature>
<dbReference type="EMBL" id="VSWD01000007">
    <property type="protein sequence ID" value="KAK3098133.1"/>
    <property type="molecule type" value="Genomic_DNA"/>
</dbReference>
<dbReference type="GO" id="GO:0005543">
    <property type="term" value="F:phospholipid binding"/>
    <property type="evidence" value="ECO:0007669"/>
    <property type="project" value="InterPro"/>
</dbReference>
<dbReference type="PANTHER" id="PTHR46001">
    <property type="entry name" value="TIAM (MAMMALIAN TUMOR INVASION AND METASTASIS FACTOR) HOMOLOG"/>
    <property type="match status" value="1"/>
</dbReference>
<dbReference type="PRINTS" id="PR00683">
    <property type="entry name" value="SPECTRINPH"/>
</dbReference>
<dbReference type="InterPro" id="IPR001849">
    <property type="entry name" value="PH_domain"/>
</dbReference>
<sequence length="275" mass="30913">MTSVFPYDDFRSAFADDYHHSTFTNDYFRFTSFDDDFRSTSADDDFRFSFADDDFSSAFADNHFPSVFADNDYSFFCFDVSSSRTGAGSTGGSSRGSSSSGHHSDLINQLADNGDVKQFLSSELSDDDAESDDSIHTMTEAESHVSYKQFGAIRKAGWLVVKNWLIHRKRKLELAPKRKWKHYWVCLKGTVLLFFEGGEESVISESSIPRHILVIEGGIAQAVPEHPKRENIFSLSTAFGDAYLFQAASATELENWISVIHSALCFIVRTTTWQG</sequence>
<evidence type="ECO:0000313" key="2">
    <source>
        <dbReference type="EMBL" id="KAK3098133.1"/>
    </source>
</evidence>
<protein>
    <recommendedName>
        <fullName evidence="1">PH domain-containing protein</fullName>
    </recommendedName>
</protein>
<evidence type="ECO:0000259" key="1">
    <source>
        <dbReference type="PROSITE" id="PS50003"/>
    </source>
</evidence>
<dbReference type="InterPro" id="IPR043537">
    <property type="entry name" value="Tiam1/Tiam2/Sif"/>
</dbReference>
<dbReference type="GO" id="GO:0005085">
    <property type="term" value="F:guanyl-nucleotide exchange factor activity"/>
    <property type="evidence" value="ECO:0007669"/>
    <property type="project" value="InterPro"/>
</dbReference>
<dbReference type="GO" id="GO:0007264">
    <property type="term" value="P:small GTPase-mediated signal transduction"/>
    <property type="evidence" value="ECO:0007669"/>
    <property type="project" value="InterPro"/>
</dbReference>
<dbReference type="Gene3D" id="2.30.29.30">
    <property type="entry name" value="Pleckstrin-homology domain (PH domain)/Phosphotyrosine-binding domain (PTB)"/>
    <property type="match status" value="1"/>
</dbReference>
<organism evidence="2 3">
    <name type="scientific">Pinctada imbricata</name>
    <name type="common">Atlantic pearl-oyster</name>
    <name type="synonym">Pinctada martensii</name>
    <dbReference type="NCBI Taxonomy" id="66713"/>
    <lineage>
        <taxon>Eukaryota</taxon>
        <taxon>Metazoa</taxon>
        <taxon>Spiralia</taxon>
        <taxon>Lophotrochozoa</taxon>
        <taxon>Mollusca</taxon>
        <taxon>Bivalvia</taxon>
        <taxon>Autobranchia</taxon>
        <taxon>Pteriomorphia</taxon>
        <taxon>Pterioida</taxon>
        <taxon>Pterioidea</taxon>
        <taxon>Pteriidae</taxon>
        <taxon>Pinctada</taxon>
    </lineage>
</organism>
<dbReference type="Pfam" id="PF00169">
    <property type="entry name" value="PH"/>
    <property type="match status" value="1"/>
</dbReference>
<reference evidence="2" key="1">
    <citation type="submission" date="2019-08" db="EMBL/GenBank/DDBJ databases">
        <title>The improved chromosome-level genome for the pearl oyster Pinctada fucata martensii using PacBio sequencing and Hi-C.</title>
        <authorList>
            <person name="Zheng Z."/>
        </authorList>
    </citation>
    <scope>NUCLEOTIDE SEQUENCE</scope>
    <source>
        <strain evidence="2">ZZ-2019</strain>
        <tissue evidence="2">Adductor muscle</tissue>
    </source>
</reference>
<dbReference type="AlphaFoldDB" id="A0AA88YFE0"/>
<accession>A0AA88YFE0</accession>
<evidence type="ECO:0000313" key="3">
    <source>
        <dbReference type="Proteomes" id="UP001186944"/>
    </source>
</evidence>
<dbReference type="SMART" id="SM00233">
    <property type="entry name" value="PH"/>
    <property type="match status" value="1"/>
</dbReference>